<organism evidence="15 16">
    <name type="scientific">Haematospirillum jordaniae</name>
    <dbReference type="NCBI Taxonomy" id="1549855"/>
    <lineage>
        <taxon>Bacteria</taxon>
        <taxon>Pseudomonadati</taxon>
        <taxon>Pseudomonadota</taxon>
        <taxon>Alphaproteobacteria</taxon>
        <taxon>Rhodospirillales</taxon>
        <taxon>Novispirillaceae</taxon>
        <taxon>Haematospirillum</taxon>
    </lineage>
</organism>
<dbReference type="STRING" id="1549855.AY555_09400"/>
<comment type="subunit">
    <text evidence="4">The accessory proteins ExbB and ExbD seem to form a complex with TonB.</text>
</comment>
<evidence type="ECO:0000313" key="15">
    <source>
        <dbReference type="EMBL" id="AMW35359.1"/>
    </source>
</evidence>
<dbReference type="AlphaFoldDB" id="A0A143DFL7"/>
<proteinExistence type="inferred from homology"/>
<reference evidence="15 16" key="1">
    <citation type="submission" date="2016-02" db="EMBL/GenBank/DDBJ databases">
        <title>Complete Genome of H5569, the type strain of the newly described species Haematospirillium jordaniae.</title>
        <authorList>
            <person name="Nicholson A.C."/>
            <person name="Humrighouse B.W."/>
            <person name="Loparov V."/>
            <person name="McQuiston J.R."/>
        </authorList>
    </citation>
    <scope>NUCLEOTIDE SEQUENCE [LARGE SCALE GENOMIC DNA]</scope>
    <source>
        <strain evidence="15 16">H5569</strain>
    </source>
</reference>
<comment type="subcellular location">
    <subcellularLocation>
        <location evidence="2">Cell inner membrane</location>
        <topology evidence="2">Single-pass type II membrane protein</topology>
    </subcellularLocation>
    <subcellularLocation>
        <location evidence="13">Cell membrane</location>
        <topology evidence="13">Single-pass type II membrane protein</topology>
    </subcellularLocation>
</comment>
<name>A0A143DFL7_9PROT</name>
<dbReference type="RefSeq" id="WP_066136017.1">
    <property type="nucleotide sequence ID" value="NZ_CP014525.1"/>
</dbReference>
<keyword evidence="11 14" id="KW-1133">Transmembrane helix</keyword>
<sequence length="141" mass="15220">MAGPIHNNRDELIENHAINVTPFIDVVLVLLVVFMVAAPLSTVDTPVDLPSSTAIPTPRPDNPVFLTVTRDGNLLLAQETLSTAMLPAALNAQTGQNREQRIFLMADKAVNYGTVMAVMNVLRDNGYLKIALTGVEEGQNP</sequence>
<dbReference type="GO" id="GO:0015031">
    <property type="term" value="P:protein transport"/>
    <property type="evidence" value="ECO:0007669"/>
    <property type="project" value="UniProtKB-KW"/>
</dbReference>
<protein>
    <recommendedName>
        <fullName evidence="5">Biopolymer transport protein ExbD</fullName>
    </recommendedName>
</protein>
<evidence type="ECO:0000256" key="2">
    <source>
        <dbReference type="ARBA" id="ARBA00004249"/>
    </source>
</evidence>
<dbReference type="EMBL" id="CP014525">
    <property type="protein sequence ID" value="AMW35359.1"/>
    <property type="molecule type" value="Genomic_DNA"/>
</dbReference>
<evidence type="ECO:0000256" key="9">
    <source>
        <dbReference type="ARBA" id="ARBA00022692"/>
    </source>
</evidence>
<evidence type="ECO:0000256" key="3">
    <source>
        <dbReference type="ARBA" id="ARBA00005811"/>
    </source>
</evidence>
<dbReference type="KEGG" id="hjo:AY555_09400"/>
<evidence type="ECO:0000256" key="12">
    <source>
        <dbReference type="ARBA" id="ARBA00023136"/>
    </source>
</evidence>
<comment type="function">
    <text evidence="1">Involved in the TonB-dependent energy-dependent transport of various receptor-bound substrates.</text>
</comment>
<evidence type="ECO:0000256" key="8">
    <source>
        <dbReference type="ARBA" id="ARBA00022519"/>
    </source>
</evidence>
<keyword evidence="6 13" id="KW-0813">Transport</keyword>
<evidence type="ECO:0000256" key="4">
    <source>
        <dbReference type="ARBA" id="ARBA00011471"/>
    </source>
</evidence>
<dbReference type="NCBIfam" id="TIGR02803">
    <property type="entry name" value="ExbD_1"/>
    <property type="match status" value="1"/>
</dbReference>
<keyword evidence="9 13" id="KW-0812">Transmembrane</keyword>
<keyword evidence="16" id="KW-1185">Reference proteome</keyword>
<keyword evidence="7" id="KW-1003">Cell membrane</keyword>
<gene>
    <name evidence="15" type="ORF">AY555_09400</name>
</gene>
<comment type="similarity">
    <text evidence="3 13">Belongs to the ExbD/TolR family.</text>
</comment>
<keyword evidence="8" id="KW-0997">Cell inner membrane</keyword>
<evidence type="ECO:0000256" key="1">
    <source>
        <dbReference type="ARBA" id="ARBA00003540"/>
    </source>
</evidence>
<dbReference type="PANTHER" id="PTHR30558">
    <property type="entry name" value="EXBD MEMBRANE COMPONENT OF PMF-DRIVEN MACROMOLECULE IMPORT SYSTEM"/>
    <property type="match status" value="1"/>
</dbReference>
<dbReference type="Proteomes" id="UP000076066">
    <property type="component" value="Chromosome"/>
</dbReference>
<evidence type="ECO:0000256" key="5">
    <source>
        <dbReference type="ARBA" id="ARBA00022090"/>
    </source>
</evidence>
<feature type="transmembrane region" description="Helical" evidence="14">
    <location>
        <begin position="20"/>
        <end position="40"/>
    </location>
</feature>
<dbReference type="GO" id="GO:0005886">
    <property type="term" value="C:plasma membrane"/>
    <property type="evidence" value="ECO:0007669"/>
    <property type="project" value="UniProtKB-SubCell"/>
</dbReference>
<dbReference type="PANTHER" id="PTHR30558:SF9">
    <property type="entry name" value="BIOPOLYMER TRANSPORT PROTEIN EXBD"/>
    <property type="match status" value="1"/>
</dbReference>
<keyword evidence="12 14" id="KW-0472">Membrane</keyword>
<dbReference type="InterPro" id="IPR014170">
    <property type="entry name" value="TonB_ExbD_1"/>
</dbReference>
<evidence type="ECO:0000256" key="14">
    <source>
        <dbReference type="SAM" id="Phobius"/>
    </source>
</evidence>
<evidence type="ECO:0000256" key="6">
    <source>
        <dbReference type="ARBA" id="ARBA00022448"/>
    </source>
</evidence>
<keyword evidence="10 13" id="KW-0653">Protein transport</keyword>
<evidence type="ECO:0000313" key="16">
    <source>
        <dbReference type="Proteomes" id="UP000076066"/>
    </source>
</evidence>
<dbReference type="Gene3D" id="3.30.420.270">
    <property type="match status" value="1"/>
</dbReference>
<dbReference type="InterPro" id="IPR003400">
    <property type="entry name" value="ExbD"/>
</dbReference>
<dbReference type="GeneID" id="53317367"/>
<evidence type="ECO:0000256" key="10">
    <source>
        <dbReference type="ARBA" id="ARBA00022927"/>
    </source>
</evidence>
<evidence type="ECO:0000256" key="7">
    <source>
        <dbReference type="ARBA" id="ARBA00022475"/>
    </source>
</evidence>
<dbReference type="Pfam" id="PF02472">
    <property type="entry name" value="ExbD"/>
    <property type="match status" value="1"/>
</dbReference>
<dbReference type="GO" id="GO:0022857">
    <property type="term" value="F:transmembrane transporter activity"/>
    <property type="evidence" value="ECO:0007669"/>
    <property type="project" value="InterPro"/>
</dbReference>
<evidence type="ECO:0000256" key="13">
    <source>
        <dbReference type="RuleBase" id="RU003879"/>
    </source>
</evidence>
<evidence type="ECO:0000256" key="11">
    <source>
        <dbReference type="ARBA" id="ARBA00022989"/>
    </source>
</evidence>
<accession>A0A143DFL7</accession>
<dbReference type="OrthoDB" id="9798629at2"/>